<feature type="domain" description="ABC transmembrane type-1" evidence="16">
    <location>
        <begin position="19"/>
        <end position="303"/>
    </location>
</feature>
<comment type="subcellular location">
    <subcellularLocation>
        <location evidence="1">Cell membrane</location>
        <topology evidence="1">Multi-pass membrane protein</topology>
    </subcellularLocation>
</comment>
<keyword evidence="18" id="KW-1185">Reference proteome</keyword>
<dbReference type="SMART" id="SM00382">
    <property type="entry name" value="AAA"/>
    <property type="match status" value="1"/>
</dbReference>
<evidence type="ECO:0000256" key="2">
    <source>
        <dbReference type="ARBA" id="ARBA00006526"/>
    </source>
</evidence>
<dbReference type="SUPFAM" id="SSF90123">
    <property type="entry name" value="ABC transporter transmembrane region"/>
    <property type="match status" value="1"/>
</dbReference>
<comment type="catalytic activity">
    <reaction evidence="12">
        <text>ATP + H2O + xenobioticSide 1 = ADP + phosphate + xenobioticSide 2.</text>
        <dbReference type="EC" id="7.6.2.2"/>
    </reaction>
</comment>
<evidence type="ECO:0000256" key="6">
    <source>
        <dbReference type="ARBA" id="ARBA00022692"/>
    </source>
</evidence>
<feature type="transmembrane region" description="Helical" evidence="14">
    <location>
        <begin position="247"/>
        <end position="268"/>
    </location>
</feature>
<reference evidence="17 18" key="1">
    <citation type="journal article" date="2012" name="MBio">
        <title>Insight into the transmission biology and species-specific functional capabilities of tsetse (Diptera: glossinidae) obligate symbiont wigglesworthia.</title>
        <authorList>
            <person name="Rio R.V."/>
            <person name="Symula R.E."/>
            <person name="Wang J."/>
            <person name="Lohs C."/>
            <person name="Wu Y.N."/>
            <person name="Snyder A.K."/>
            <person name="Bjornson R.D."/>
            <person name="Oshima K."/>
            <person name="Biehl B.S."/>
            <person name="Perna N.T."/>
            <person name="Hattori M."/>
            <person name="Aksoy S."/>
        </authorList>
    </citation>
    <scope>NUCLEOTIDE SEQUENCE [LARGE SCALE GENOMIC DNA]</scope>
    <source>
        <strain evidence="17">WGM</strain>
    </source>
</reference>
<dbReference type="GO" id="GO:0005524">
    <property type="term" value="F:ATP binding"/>
    <property type="evidence" value="ECO:0007669"/>
    <property type="project" value="UniProtKB-KW"/>
</dbReference>
<feature type="transmembrane region" description="Helical" evidence="14">
    <location>
        <begin position="127"/>
        <end position="152"/>
    </location>
</feature>
<keyword evidence="11 14" id="KW-0472">Membrane</keyword>
<dbReference type="PROSITE" id="PS50893">
    <property type="entry name" value="ABC_TRANSPORTER_2"/>
    <property type="match status" value="1"/>
</dbReference>
<dbReference type="Pfam" id="PF00664">
    <property type="entry name" value="ABC_membrane"/>
    <property type="match status" value="1"/>
</dbReference>
<dbReference type="EMBL" id="CP003315">
    <property type="protein sequence ID" value="AFA41380.1"/>
    <property type="molecule type" value="Genomic_DNA"/>
</dbReference>
<protein>
    <recommendedName>
        <fullName evidence="13">Multidrug resistance-like ATP-binding protein MdlA</fullName>
        <ecNumber evidence="3">7.6.2.2</ecNumber>
    </recommendedName>
</protein>
<feature type="domain" description="ABC transporter" evidence="15">
    <location>
        <begin position="336"/>
        <end position="569"/>
    </location>
</feature>
<dbReference type="HOGENOM" id="CLU_000604_84_3_6"/>
<dbReference type="GO" id="GO:0016887">
    <property type="term" value="F:ATP hydrolysis activity"/>
    <property type="evidence" value="ECO:0007669"/>
    <property type="project" value="InterPro"/>
</dbReference>
<comment type="similarity">
    <text evidence="2">Belongs to the ABC transporter superfamily. Drug exporter-2 (TC 3.A.1.117) family.</text>
</comment>
<dbReference type="PANTHER" id="PTHR43394:SF1">
    <property type="entry name" value="ATP-BINDING CASSETTE SUB-FAMILY B MEMBER 10, MITOCHONDRIAL"/>
    <property type="match status" value="1"/>
</dbReference>
<dbReference type="InterPro" id="IPR011527">
    <property type="entry name" value="ABC1_TM_dom"/>
</dbReference>
<dbReference type="PANTHER" id="PTHR43394">
    <property type="entry name" value="ATP-DEPENDENT PERMEASE MDL1, MITOCHONDRIAL"/>
    <property type="match status" value="1"/>
</dbReference>
<dbReference type="FunFam" id="1.20.1560.10:FF:000011">
    <property type="entry name" value="Multidrug ABC transporter ATP-binding protein"/>
    <property type="match status" value="1"/>
</dbReference>
<evidence type="ECO:0000256" key="1">
    <source>
        <dbReference type="ARBA" id="ARBA00004651"/>
    </source>
</evidence>
<name>H6Q597_WIGGL</name>
<evidence type="ECO:0000256" key="5">
    <source>
        <dbReference type="ARBA" id="ARBA00022475"/>
    </source>
</evidence>
<dbReference type="Proteomes" id="UP000009061">
    <property type="component" value="Chromosome"/>
</dbReference>
<evidence type="ECO:0000313" key="17">
    <source>
        <dbReference type="EMBL" id="AFA41380.1"/>
    </source>
</evidence>
<dbReference type="Pfam" id="PF00005">
    <property type="entry name" value="ABC_tran"/>
    <property type="match status" value="1"/>
</dbReference>
<evidence type="ECO:0000256" key="7">
    <source>
        <dbReference type="ARBA" id="ARBA00022741"/>
    </source>
</evidence>
<evidence type="ECO:0000256" key="3">
    <source>
        <dbReference type="ARBA" id="ARBA00012191"/>
    </source>
</evidence>
<dbReference type="GO" id="GO:0015421">
    <property type="term" value="F:ABC-type oligopeptide transporter activity"/>
    <property type="evidence" value="ECO:0007669"/>
    <property type="project" value="TreeGrafter"/>
</dbReference>
<dbReference type="eggNOG" id="COG1132">
    <property type="taxonomic scope" value="Bacteria"/>
</dbReference>
<evidence type="ECO:0000256" key="14">
    <source>
        <dbReference type="SAM" id="Phobius"/>
    </source>
</evidence>
<dbReference type="RefSeq" id="WP_014354319.1">
    <property type="nucleotide sequence ID" value="NC_016893.1"/>
</dbReference>
<keyword evidence="5" id="KW-1003">Cell membrane</keyword>
<keyword evidence="6 14" id="KW-0812">Transmembrane</keyword>
<dbReference type="Gene3D" id="3.40.50.300">
    <property type="entry name" value="P-loop containing nucleotide triphosphate hydrolases"/>
    <property type="match status" value="1"/>
</dbReference>
<evidence type="ECO:0000256" key="13">
    <source>
        <dbReference type="ARBA" id="ARBA00074518"/>
    </source>
</evidence>
<keyword evidence="4" id="KW-0813">Transport</keyword>
<dbReference type="Gene3D" id="1.20.1560.10">
    <property type="entry name" value="ABC transporter type 1, transmembrane domain"/>
    <property type="match status" value="1"/>
</dbReference>
<keyword evidence="7" id="KW-0547">Nucleotide-binding</keyword>
<evidence type="ECO:0000256" key="4">
    <source>
        <dbReference type="ARBA" id="ARBA00022448"/>
    </source>
</evidence>
<dbReference type="PROSITE" id="PS00211">
    <property type="entry name" value="ABC_TRANSPORTER_1"/>
    <property type="match status" value="1"/>
</dbReference>
<dbReference type="OrthoDB" id="9806127at2"/>
<organism evidence="17 18">
    <name type="scientific">Wigglesworthia glossinidia endosymbiont of Glossina morsitans morsitans</name>
    <name type="common">Yale colony</name>
    <dbReference type="NCBI Taxonomy" id="1142511"/>
    <lineage>
        <taxon>Bacteria</taxon>
        <taxon>Pseudomonadati</taxon>
        <taxon>Pseudomonadota</taxon>
        <taxon>Gammaproteobacteria</taxon>
        <taxon>Enterobacterales</taxon>
        <taxon>Erwiniaceae</taxon>
        <taxon>Wigglesworthia</taxon>
    </lineage>
</organism>
<proteinExistence type="inferred from homology"/>
<keyword evidence="10 14" id="KW-1133">Transmembrane helix</keyword>
<dbReference type="CDD" id="cd18541">
    <property type="entry name" value="ABC_6TM_TmrB_like"/>
    <property type="match status" value="1"/>
</dbReference>
<dbReference type="InterPro" id="IPR003593">
    <property type="entry name" value="AAA+_ATPase"/>
</dbReference>
<evidence type="ECO:0000256" key="11">
    <source>
        <dbReference type="ARBA" id="ARBA00023136"/>
    </source>
</evidence>
<sequence length="581" mass="66534">MKLFLKLSWFFKREWKKYILSILLLIIISILKLISPWLVGIIVDNVINLRSTTKGLLILICGIISSSILVYYLRYIWRIILFGSAYRLALDLRDQFYLILSKQKKIFYLKNKTGDLITRAINDVDKIVYAVGEGVLTLVDSLVLGFSVMLIMSIKINMYLAFFSLIPMPFMVLCINGFGKKLYYSFCIAQNAFSQLNSVIHENLKNIRTIKSFGSEKYQFNFFISSIKKSHIKNIHSSKIDAKFDPVIYLSVGLSNLLAVSGGIYLIHKNIITIGELTSFIMYLGLMIWPMLAFAWTFNIVERGNVAYNRIYTYLNTETFTDGKISLPSRKGNILISINKFFYPTNNQIILKNIKINIKPKSYVGLCGPTGSGKSTLISLILRNFDVYEGKILFHNLPLNSIILDEWRSLISFVDQAPFLFSDSIKNNICLGYPNATHNQIECAAKLACIHKDIISFPKSYHTKIGDQGVMLSGGQKQRIAIARALLFPSEILILDDAFSSVDNYTRYNIIKNIKKIKNYQILIISTHQLSLLKEASEILVLQNGMIKQRGSHNMLVKEKGWYSKMYKYQKFKYSNTLNKN</sequence>
<evidence type="ECO:0000256" key="8">
    <source>
        <dbReference type="ARBA" id="ARBA00022840"/>
    </source>
</evidence>
<evidence type="ECO:0000259" key="16">
    <source>
        <dbReference type="PROSITE" id="PS50929"/>
    </source>
</evidence>
<keyword evidence="8 17" id="KW-0067">ATP-binding</keyword>
<evidence type="ECO:0000259" key="15">
    <source>
        <dbReference type="PROSITE" id="PS50893"/>
    </source>
</evidence>
<feature type="transmembrane region" description="Helical" evidence="14">
    <location>
        <begin position="55"/>
        <end position="73"/>
    </location>
</feature>
<dbReference type="GO" id="GO:0005886">
    <property type="term" value="C:plasma membrane"/>
    <property type="evidence" value="ECO:0007669"/>
    <property type="project" value="UniProtKB-SubCell"/>
</dbReference>
<dbReference type="InterPro" id="IPR036640">
    <property type="entry name" value="ABC1_TM_sf"/>
</dbReference>
<keyword evidence="9" id="KW-1278">Translocase</keyword>
<dbReference type="InterPro" id="IPR027417">
    <property type="entry name" value="P-loop_NTPase"/>
</dbReference>
<evidence type="ECO:0000313" key="18">
    <source>
        <dbReference type="Proteomes" id="UP000009061"/>
    </source>
</evidence>
<feature type="transmembrane region" description="Helical" evidence="14">
    <location>
        <begin position="20"/>
        <end position="43"/>
    </location>
</feature>
<dbReference type="FunFam" id="3.40.50.300:FF:000221">
    <property type="entry name" value="Multidrug ABC transporter ATP-binding protein"/>
    <property type="match status" value="1"/>
</dbReference>
<evidence type="ECO:0000256" key="12">
    <source>
        <dbReference type="ARBA" id="ARBA00034018"/>
    </source>
</evidence>
<dbReference type="KEGG" id="wgl:WIGMOR_0566"/>
<dbReference type="STRING" id="1142511.WIGMOR_0566"/>
<dbReference type="InterPro" id="IPR017871">
    <property type="entry name" value="ABC_transporter-like_CS"/>
</dbReference>
<feature type="transmembrane region" description="Helical" evidence="14">
    <location>
        <begin position="158"/>
        <end position="178"/>
    </location>
</feature>
<gene>
    <name evidence="17" type="primary">mdlA</name>
    <name evidence="17" type="ORF">WIGMOR_0566</name>
</gene>
<evidence type="ECO:0000256" key="9">
    <source>
        <dbReference type="ARBA" id="ARBA00022967"/>
    </source>
</evidence>
<dbReference type="GO" id="GO:0008559">
    <property type="term" value="F:ABC-type xenobiotic transporter activity"/>
    <property type="evidence" value="ECO:0007669"/>
    <property type="project" value="UniProtKB-EC"/>
</dbReference>
<dbReference type="InterPro" id="IPR003439">
    <property type="entry name" value="ABC_transporter-like_ATP-bd"/>
</dbReference>
<dbReference type="SUPFAM" id="SSF52540">
    <property type="entry name" value="P-loop containing nucleoside triphosphate hydrolases"/>
    <property type="match status" value="1"/>
</dbReference>
<dbReference type="AlphaFoldDB" id="H6Q597"/>
<dbReference type="InterPro" id="IPR039421">
    <property type="entry name" value="Type_1_exporter"/>
</dbReference>
<dbReference type="PROSITE" id="PS50929">
    <property type="entry name" value="ABC_TM1F"/>
    <property type="match status" value="1"/>
</dbReference>
<evidence type="ECO:0000256" key="10">
    <source>
        <dbReference type="ARBA" id="ARBA00022989"/>
    </source>
</evidence>
<accession>H6Q597</accession>
<feature type="transmembrane region" description="Helical" evidence="14">
    <location>
        <begin position="280"/>
        <end position="301"/>
    </location>
</feature>
<dbReference type="EC" id="7.6.2.2" evidence="3"/>